<organism evidence="2 3">
    <name type="scientific">Janibacter alittae</name>
    <dbReference type="NCBI Taxonomy" id="3115209"/>
    <lineage>
        <taxon>Bacteria</taxon>
        <taxon>Bacillati</taxon>
        <taxon>Actinomycetota</taxon>
        <taxon>Actinomycetes</taxon>
        <taxon>Micrococcales</taxon>
        <taxon>Intrasporangiaceae</taxon>
        <taxon>Janibacter</taxon>
    </lineage>
</organism>
<dbReference type="PANTHER" id="PTHR38011:SF2">
    <property type="entry name" value="BIFUNCTIONAL DEAMINASE-REDUCTASE DOMAIN PROTEIN"/>
    <property type="match status" value="1"/>
</dbReference>
<dbReference type="InterPro" id="IPR024072">
    <property type="entry name" value="DHFR-like_dom_sf"/>
</dbReference>
<keyword evidence="3" id="KW-1185">Reference proteome</keyword>
<dbReference type="PANTHER" id="PTHR38011">
    <property type="entry name" value="DIHYDROFOLATE REDUCTASE FAMILY PROTEIN (AFU_ORTHOLOGUE AFUA_8G06820)"/>
    <property type="match status" value="1"/>
</dbReference>
<dbReference type="RefSeq" id="WP_338749209.1">
    <property type="nucleotide sequence ID" value="NZ_CP144913.1"/>
</dbReference>
<protein>
    <submittedName>
        <fullName evidence="2">Dihydrofolate reductase family protein</fullName>
    </submittedName>
</protein>
<name>A0ABZ2MGY8_9MICO</name>
<feature type="domain" description="Bacterial bifunctional deaminase-reductase C-terminal" evidence="1">
    <location>
        <begin position="18"/>
        <end position="189"/>
    </location>
</feature>
<dbReference type="InterPro" id="IPR002734">
    <property type="entry name" value="RibDG_C"/>
</dbReference>
<dbReference type="Pfam" id="PF01872">
    <property type="entry name" value="RibD_C"/>
    <property type="match status" value="1"/>
</dbReference>
<dbReference type="EMBL" id="CP144913">
    <property type="protein sequence ID" value="WXB76334.1"/>
    <property type="molecule type" value="Genomic_DNA"/>
</dbReference>
<evidence type="ECO:0000313" key="2">
    <source>
        <dbReference type="EMBL" id="WXB76334.1"/>
    </source>
</evidence>
<reference evidence="2 3" key="1">
    <citation type="submission" date="2024-02" db="EMBL/GenBank/DDBJ databases">
        <title>Janibacter sp. nov., isolated from gut of marine sandworm.</title>
        <authorList>
            <person name="Kim B."/>
            <person name="Jun M.O."/>
            <person name="Shin N.-R."/>
        </authorList>
    </citation>
    <scope>NUCLEOTIDE SEQUENCE [LARGE SCALE GENOMIC DNA]</scope>
    <source>
        <strain evidence="2 3">A1S7</strain>
    </source>
</reference>
<proteinExistence type="predicted"/>
<dbReference type="InterPro" id="IPR050765">
    <property type="entry name" value="Riboflavin_Biosynth_HTPR"/>
</dbReference>
<evidence type="ECO:0000259" key="1">
    <source>
        <dbReference type="Pfam" id="PF01872"/>
    </source>
</evidence>
<evidence type="ECO:0000313" key="3">
    <source>
        <dbReference type="Proteomes" id="UP001382727"/>
    </source>
</evidence>
<accession>A0ABZ2MGY8</accession>
<dbReference type="Gene3D" id="3.40.430.10">
    <property type="entry name" value="Dihydrofolate Reductase, subunit A"/>
    <property type="match status" value="1"/>
</dbReference>
<dbReference type="SUPFAM" id="SSF53597">
    <property type="entry name" value="Dihydrofolate reductase-like"/>
    <property type="match status" value="1"/>
</dbReference>
<dbReference type="Proteomes" id="UP001382727">
    <property type="component" value="Chromosome"/>
</dbReference>
<gene>
    <name evidence="2" type="ORF">V1351_15535</name>
</gene>
<sequence>MSGRTARSRIEGIMRRLLLTENTTADGRVEMLDEWFDPSPTGDASDVQDELERLAATSDAVLLGRQTFEDFRGYWPHHTDEPAGAHLDRVHKYVVSSTMTDPQWRNSSILPGDPVTEVRRLKGTQGGDITLTGSITLAHAVLAAGLVDEIRLFVFPAVQGRGKGLVAEGASLPELELIESKTFRSGVVLLRYASTGG</sequence>